<protein>
    <recommendedName>
        <fullName evidence="4">Protein kinase domain-containing protein</fullName>
    </recommendedName>
</protein>
<dbReference type="Proteomes" id="UP000801428">
    <property type="component" value="Unassembled WGS sequence"/>
</dbReference>
<feature type="compositionally biased region" description="Low complexity" evidence="1">
    <location>
        <begin position="34"/>
        <end position="49"/>
    </location>
</feature>
<feature type="compositionally biased region" description="Polar residues" evidence="1">
    <location>
        <begin position="12"/>
        <end position="33"/>
    </location>
</feature>
<dbReference type="AlphaFoldDB" id="A0A9P4TK45"/>
<evidence type="ECO:0000313" key="3">
    <source>
        <dbReference type="Proteomes" id="UP000801428"/>
    </source>
</evidence>
<feature type="region of interest" description="Disordered" evidence="1">
    <location>
        <begin position="1"/>
        <end position="49"/>
    </location>
</feature>
<keyword evidence="3" id="KW-1185">Reference proteome</keyword>
<dbReference type="OrthoDB" id="4267316at2759"/>
<dbReference type="EMBL" id="SWKU01000004">
    <property type="protein sequence ID" value="KAF3007602.1"/>
    <property type="molecule type" value="Genomic_DNA"/>
</dbReference>
<accession>A0A9P4TK45</accession>
<organism evidence="2 3">
    <name type="scientific">Curvularia kusanoi</name>
    <name type="common">Cochliobolus kusanoi</name>
    <dbReference type="NCBI Taxonomy" id="90978"/>
    <lineage>
        <taxon>Eukaryota</taxon>
        <taxon>Fungi</taxon>
        <taxon>Dikarya</taxon>
        <taxon>Ascomycota</taxon>
        <taxon>Pezizomycotina</taxon>
        <taxon>Dothideomycetes</taxon>
        <taxon>Pleosporomycetidae</taxon>
        <taxon>Pleosporales</taxon>
        <taxon>Pleosporineae</taxon>
        <taxon>Pleosporaceae</taxon>
        <taxon>Curvularia</taxon>
    </lineage>
</organism>
<dbReference type="SUPFAM" id="SSF56112">
    <property type="entry name" value="Protein kinase-like (PK-like)"/>
    <property type="match status" value="1"/>
</dbReference>
<dbReference type="InterPro" id="IPR011009">
    <property type="entry name" value="Kinase-like_dom_sf"/>
</dbReference>
<evidence type="ECO:0000256" key="1">
    <source>
        <dbReference type="SAM" id="MobiDB-lite"/>
    </source>
</evidence>
<proteinExistence type="predicted"/>
<gene>
    <name evidence="2" type="ORF">E8E13_007835</name>
</gene>
<name>A0A9P4TK45_CURKU</name>
<reference evidence="2" key="1">
    <citation type="submission" date="2019-04" db="EMBL/GenBank/DDBJ databases">
        <title>Sequencing of skin fungus with MAO and IRED activity.</title>
        <authorList>
            <person name="Marsaioli A.J."/>
            <person name="Bonatto J.M.C."/>
            <person name="Reis Junior O."/>
        </authorList>
    </citation>
    <scope>NUCLEOTIDE SEQUENCE</scope>
    <source>
        <strain evidence="2">30M1</strain>
    </source>
</reference>
<evidence type="ECO:0000313" key="2">
    <source>
        <dbReference type="EMBL" id="KAF3007602.1"/>
    </source>
</evidence>
<sequence length="379" mass="42716">MSLVQAEPACEHSSQTKGVFQGSQSPCASPTTDRSSLSSGGSPASTRSSPAQYCQLADYQHQFPYIKGFTAIALRHEPPDPFDPRFSDDYSPEKLADLDSMSQAELCMAYPPLPGHTIHDQTMALTITSIIRTGQTKGAQVVIVNDSHVAKLYDPLYYDSSEDSDVVTMADQAYSSEAAAYAHLQNFPEVSYLLPKFHGSWTIKLPAPANADKPSSQKSREVRLILIEHLQGICMRQFNSETISEHARSVILAQCLDAEVRILFTGLQHGDYVPRNIILQGSDYQTPEIQVKVIDFNLSQLIIHPNYPRQRFAKKWKLARDKWAPKPQNPVARFMQLDDFARLGWCSQDWDEMRDWLRDTFGHDERYRPVCCDTGKRNA</sequence>
<evidence type="ECO:0008006" key="4">
    <source>
        <dbReference type="Google" id="ProtNLM"/>
    </source>
</evidence>
<comment type="caution">
    <text evidence="2">The sequence shown here is derived from an EMBL/GenBank/DDBJ whole genome shotgun (WGS) entry which is preliminary data.</text>
</comment>